<name>A0A0M2V477_9GAMM</name>
<dbReference type="RefSeq" id="WP_046557625.1">
    <property type="nucleotide sequence ID" value="NZ_LAHO01000009.1"/>
</dbReference>
<gene>
    <name evidence="3" type="ORF">WG68_10410</name>
</gene>
<evidence type="ECO:0000313" key="4">
    <source>
        <dbReference type="Proteomes" id="UP000034228"/>
    </source>
</evidence>
<dbReference type="Gene3D" id="1.20.1600.10">
    <property type="entry name" value="Outer membrane efflux proteins (OEP)"/>
    <property type="match status" value="1"/>
</dbReference>
<dbReference type="PATRIC" id="fig|336831.14.peg.964"/>
<keyword evidence="2" id="KW-0732">Signal</keyword>
<proteinExistence type="inferred from homology"/>
<comment type="similarity">
    <text evidence="1">Belongs to the outer membrane factor (OMF) (TC 1.B.17) family.</text>
</comment>
<dbReference type="AlphaFoldDB" id="A0A0M2V477"/>
<dbReference type="STRING" id="336831.WG68_10410"/>
<dbReference type="InterPro" id="IPR003423">
    <property type="entry name" value="OMP_efflux"/>
</dbReference>
<dbReference type="SUPFAM" id="SSF56954">
    <property type="entry name" value="Outer membrane efflux proteins (OEP)"/>
    <property type="match status" value="1"/>
</dbReference>
<evidence type="ECO:0000256" key="2">
    <source>
        <dbReference type="SAM" id="SignalP"/>
    </source>
</evidence>
<dbReference type="Proteomes" id="UP000034228">
    <property type="component" value="Unassembled WGS sequence"/>
</dbReference>
<dbReference type="GO" id="GO:0015562">
    <property type="term" value="F:efflux transmembrane transporter activity"/>
    <property type="evidence" value="ECO:0007669"/>
    <property type="project" value="InterPro"/>
</dbReference>
<organism evidence="3 4">
    <name type="scientific">Arsukibacterium ikkense</name>
    <dbReference type="NCBI Taxonomy" id="336831"/>
    <lineage>
        <taxon>Bacteria</taxon>
        <taxon>Pseudomonadati</taxon>
        <taxon>Pseudomonadota</taxon>
        <taxon>Gammaproteobacteria</taxon>
        <taxon>Chromatiales</taxon>
        <taxon>Chromatiaceae</taxon>
        <taxon>Arsukibacterium</taxon>
    </lineage>
</organism>
<dbReference type="EMBL" id="LAHO01000009">
    <property type="protein sequence ID" value="KKO45451.1"/>
    <property type="molecule type" value="Genomic_DNA"/>
</dbReference>
<dbReference type="PANTHER" id="PTHR30203:SF24">
    <property type="entry name" value="BLR4935 PROTEIN"/>
    <property type="match status" value="1"/>
</dbReference>
<reference evidence="3 4" key="1">
    <citation type="submission" date="2015-03" db="EMBL/GenBank/DDBJ databases">
        <title>Draft genome sequences of two protease-producing strains of Arsukibacterium isolated from two cold and alkaline environments.</title>
        <authorList>
            <person name="Lylloff J.E."/>
            <person name="Skov L.B."/>
            <person name="Jepsen M."/>
            <person name="Hallin P.F."/>
            <person name="Sorensen S.J."/>
            <person name="Stougaard P."/>
            <person name="Glaring M.A."/>
        </authorList>
    </citation>
    <scope>NUCLEOTIDE SEQUENCE [LARGE SCALE GENOMIC DNA]</scope>
    <source>
        <strain evidence="3 4">GCM72</strain>
    </source>
</reference>
<dbReference type="PANTHER" id="PTHR30203">
    <property type="entry name" value="OUTER MEMBRANE CATION EFFLUX PROTEIN"/>
    <property type="match status" value="1"/>
</dbReference>
<comment type="caution">
    <text evidence="3">The sequence shown here is derived from an EMBL/GenBank/DDBJ whole genome shotgun (WGS) entry which is preliminary data.</text>
</comment>
<evidence type="ECO:0000256" key="1">
    <source>
        <dbReference type="ARBA" id="ARBA00007613"/>
    </source>
</evidence>
<feature type="chain" id="PRO_5005644254" evidence="2">
    <location>
        <begin position="34"/>
        <end position="428"/>
    </location>
</feature>
<dbReference type="Pfam" id="PF02321">
    <property type="entry name" value="OEP"/>
    <property type="match status" value="1"/>
</dbReference>
<protein>
    <submittedName>
        <fullName evidence="3">Transporter</fullName>
    </submittedName>
</protein>
<keyword evidence="4" id="KW-1185">Reference proteome</keyword>
<sequence length="428" mass="47104">MTVMLFKRKFKKPIGYRFYAVLIGISISLSAAAEEPVARPQAISLADAVTLTLEKHPNLQVLVSQQRVLQGRIQQAGVGERSQIDFMVEDALGTGEHSGINRMQSTLTFSWLLQQAQIDSRVSAVKSEADTLALQKHITALDLSAVVAKRFIDILVKQERLKLNQLALQQAKDVVAAISKRAQAGKSSGVEIQLAKAELIRRELAVEDVEHELNASQYQLASLWGAPTTPYQLTGNLLSIPAVPPVEEQLAQLKQNPRLQQFGSAQRIAQSQMELARIDAKPQWQFTAGIRRYEASDDFGVVAGVSIPWGDSNRNAGTLAALQARQDVLASEQTALMQTLDAQLYVLLQEMAHSQHVIDTVQTAIVPTLEQALAEASNAFEQGQLSYNQYSGVRRELLSAQSQLLEAFESLHLQHIEIQRLTGTSISQ</sequence>
<dbReference type="OrthoDB" id="9791261at2"/>
<evidence type="ECO:0000313" key="3">
    <source>
        <dbReference type="EMBL" id="KKO45451.1"/>
    </source>
</evidence>
<accession>A0A0M2V477</accession>
<feature type="signal peptide" evidence="2">
    <location>
        <begin position="1"/>
        <end position="33"/>
    </location>
</feature>
<dbReference type="InterPro" id="IPR010131">
    <property type="entry name" value="MdtP/NodT-like"/>
</dbReference>